<comment type="caution">
    <text evidence="1">The sequence shown here is derived from an EMBL/GenBank/DDBJ whole genome shotgun (WGS) entry which is preliminary data.</text>
</comment>
<keyword evidence="2" id="KW-1185">Reference proteome</keyword>
<organism evidence="1 2">
    <name type="scientific">Gracilariopsis chorda</name>
    <dbReference type="NCBI Taxonomy" id="448386"/>
    <lineage>
        <taxon>Eukaryota</taxon>
        <taxon>Rhodophyta</taxon>
        <taxon>Florideophyceae</taxon>
        <taxon>Rhodymeniophycidae</taxon>
        <taxon>Gracilariales</taxon>
        <taxon>Gracilariaceae</taxon>
        <taxon>Gracilariopsis</taxon>
    </lineage>
</organism>
<dbReference type="AlphaFoldDB" id="A0A2V3IV65"/>
<accession>A0A2V3IV65</accession>
<gene>
    <name evidence="1" type="ORF">BWQ96_04602</name>
</gene>
<reference evidence="1 2" key="1">
    <citation type="journal article" date="2018" name="Mol. Biol. Evol.">
        <title>Analysis of the draft genome of the red seaweed Gracilariopsis chorda provides insights into genome size evolution in Rhodophyta.</title>
        <authorList>
            <person name="Lee J."/>
            <person name="Yang E.C."/>
            <person name="Graf L."/>
            <person name="Yang J.H."/>
            <person name="Qiu H."/>
            <person name="Zel Zion U."/>
            <person name="Chan C.X."/>
            <person name="Stephens T.G."/>
            <person name="Weber A.P.M."/>
            <person name="Boo G.H."/>
            <person name="Boo S.M."/>
            <person name="Kim K.M."/>
            <person name="Shin Y."/>
            <person name="Jung M."/>
            <person name="Lee S.J."/>
            <person name="Yim H.S."/>
            <person name="Lee J.H."/>
            <person name="Bhattacharya D."/>
            <person name="Yoon H.S."/>
        </authorList>
    </citation>
    <scope>NUCLEOTIDE SEQUENCE [LARGE SCALE GENOMIC DNA]</scope>
    <source>
        <strain evidence="1 2">SKKU-2015</strain>
        <tissue evidence="1">Whole body</tissue>
    </source>
</reference>
<dbReference type="Proteomes" id="UP000247409">
    <property type="component" value="Unassembled WGS sequence"/>
</dbReference>
<sequence length="164" mass="18246">MAVVGKCAYLAFQEQVRVCEYIANISTNPILFPSNVWWVLLSGVSRFMSCVDVCFRSIQGKEMLICEHKSHCRAFCDDLRTIGDIKGPLYGMEMLKTVTEIEIAAESGNYVMDATAVRTFLVEISSKVLNDFNSLSENEKGKVVTILPSVFLLAYLKLSALSAE</sequence>
<evidence type="ECO:0000313" key="1">
    <source>
        <dbReference type="EMBL" id="PXF45597.1"/>
    </source>
</evidence>
<evidence type="ECO:0000313" key="2">
    <source>
        <dbReference type="Proteomes" id="UP000247409"/>
    </source>
</evidence>
<dbReference type="EMBL" id="NBIV01000056">
    <property type="protein sequence ID" value="PXF45597.1"/>
    <property type="molecule type" value="Genomic_DNA"/>
</dbReference>
<protein>
    <submittedName>
        <fullName evidence="1">Uncharacterized protein</fullName>
    </submittedName>
</protein>
<name>A0A2V3IV65_9FLOR</name>
<proteinExistence type="predicted"/>